<name>A0A9D0ZG58_9FIRM</name>
<dbReference type="EC" id="7.-.-.-" evidence="10"/>
<dbReference type="InterPro" id="IPR017900">
    <property type="entry name" value="4Fe4S_Fe_S_CS"/>
</dbReference>
<evidence type="ECO:0000259" key="13">
    <source>
        <dbReference type="PROSITE" id="PS51656"/>
    </source>
</evidence>
<evidence type="ECO:0000256" key="5">
    <source>
        <dbReference type="ARBA" id="ARBA00022967"/>
    </source>
</evidence>
<dbReference type="InterPro" id="IPR050395">
    <property type="entry name" value="4Fe4S_Ferredoxin_RnfB"/>
</dbReference>
<dbReference type="CDD" id="cd10549">
    <property type="entry name" value="MtMvhB_like"/>
    <property type="match status" value="1"/>
</dbReference>
<feature type="domain" description="4Fe-4S ferredoxin-type" evidence="12">
    <location>
        <begin position="236"/>
        <end position="265"/>
    </location>
</feature>
<dbReference type="PROSITE" id="PS51379">
    <property type="entry name" value="4FE4S_FER_2"/>
    <property type="match status" value="3"/>
</dbReference>
<keyword evidence="11" id="KW-1133">Transmembrane helix</keyword>
<feature type="binding site" evidence="10">
    <location>
        <position position="181"/>
    </location>
    <ligand>
        <name>[4Fe-4S] cluster</name>
        <dbReference type="ChEBI" id="CHEBI:49883"/>
        <label>2</label>
    </ligand>
</feature>
<comment type="caution">
    <text evidence="10">Lacks conserved residue(s) required for the propagation of feature annotation.</text>
</comment>
<dbReference type="AlphaFoldDB" id="A0A9D0ZG58"/>
<feature type="transmembrane region" description="Helical" evidence="11">
    <location>
        <begin position="6"/>
        <end position="26"/>
    </location>
</feature>
<evidence type="ECO:0000256" key="11">
    <source>
        <dbReference type="SAM" id="Phobius"/>
    </source>
</evidence>
<evidence type="ECO:0000256" key="8">
    <source>
        <dbReference type="ARBA" id="ARBA00023014"/>
    </source>
</evidence>
<feature type="binding site" evidence="10">
    <location>
        <position position="174"/>
    </location>
    <ligand>
        <name>[4Fe-4S] cluster</name>
        <dbReference type="ChEBI" id="CHEBI:49883"/>
        <label>3</label>
    </ligand>
</feature>
<keyword evidence="5 10" id="KW-1278">Translocase</keyword>
<evidence type="ECO:0000256" key="9">
    <source>
        <dbReference type="ARBA" id="ARBA00023136"/>
    </source>
</evidence>
<comment type="cofactor">
    <cofactor evidence="10">
        <name>[4Fe-4S] cluster</name>
        <dbReference type="ChEBI" id="CHEBI:49883"/>
    </cofactor>
    <text evidence="10">Binds 3 [4Fe-4S] clusters.</text>
</comment>
<dbReference type="Gene3D" id="1.10.15.40">
    <property type="entry name" value="Electron transport complex subunit B, putative Fe-S cluster"/>
    <property type="match status" value="1"/>
</dbReference>
<keyword evidence="9 10" id="KW-0472">Membrane</keyword>
<keyword evidence="8 10" id="KW-0411">Iron-sulfur</keyword>
<comment type="subcellular location">
    <subcellularLocation>
        <location evidence="10">Cell membrane</location>
    </subcellularLocation>
</comment>
<evidence type="ECO:0000256" key="4">
    <source>
        <dbReference type="ARBA" id="ARBA00022737"/>
    </source>
</evidence>
<accession>A0A9D0ZG58</accession>
<feature type="binding site" evidence="10">
    <location>
        <position position="49"/>
    </location>
    <ligand>
        <name>[4Fe-4S] cluster</name>
        <dbReference type="ChEBI" id="CHEBI:49883"/>
        <label>1</label>
    </ligand>
</feature>
<feature type="domain" description="4Fe-4S ferredoxin-type" evidence="12">
    <location>
        <begin position="208"/>
        <end position="235"/>
    </location>
</feature>
<comment type="function">
    <text evidence="10">Part of a membrane-bound complex that couples electron transfer with translocation of ions across the membrane.</text>
</comment>
<dbReference type="SUPFAM" id="SSF54862">
    <property type="entry name" value="4Fe-4S ferredoxins"/>
    <property type="match status" value="2"/>
</dbReference>
<evidence type="ECO:0000256" key="2">
    <source>
        <dbReference type="ARBA" id="ARBA00022485"/>
    </source>
</evidence>
<evidence type="ECO:0000313" key="15">
    <source>
        <dbReference type="Proteomes" id="UP000824262"/>
    </source>
</evidence>
<dbReference type="GO" id="GO:0022900">
    <property type="term" value="P:electron transport chain"/>
    <property type="evidence" value="ECO:0007669"/>
    <property type="project" value="UniProtKB-UniRule"/>
</dbReference>
<dbReference type="Pfam" id="PF04060">
    <property type="entry name" value="FeS"/>
    <property type="match status" value="1"/>
</dbReference>
<dbReference type="NCBIfam" id="TIGR01944">
    <property type="entry name" value="rnfB"/>
    <property type="match status" value="1"/>
</dbReference>
<reference evidence="14" key="2">
    <citation type="journal article" date="2021" name="PeerJ">
        <title>Extensive microbial diversity within the chicken gut microbiome revealed by metagenomics and culture.</title>
        <authorList>
            <person name="Gilroy R."/>
            <person name="Ravi A."/>
            <person name="Getino M."/>
            <person name="Pursley I."/>
            <person name="Horton D.L."/>
            <person name="Alikhan N.F."/>
            <person name="Baker D."/>
            <person name="Gharbi K."/>
            <person name="Hall N."/>
            <person name="Watson M."/>
            <person name="Adriaenssens E.M."/>
            <person name="Foster-Nyarko E."/>
            <person name="Jarju S."/>
            <person name="Secka A."/>
            <person name="Antonio M."/>
            <person name="Oren A."/>
            <person name="Chaudhuri R.R."/>
            <person name="La Ragione R."/>
            <person name="Hildebrand F."/>
            <person name="Pallen M.J."/>
        </authorList>
    </citation>
    <scope>NUCLEOTIDE SEQUENCE</scope>
    <source>
        <strain evidence="14">ChiBcolR7-354</strain>
    </source>
</reference>
<evidence type="ECO:0000313" key="14">
    <source>
        <dbReference type="EMBL" id="HIQ78856.1"/>
    </source>
</evidence>
<dbReference type="GO" id="GO:0009055">
    <property type="term" value="F:electron transfer activity"/>
    <property type="evidence" value="ECO:0007669"/>
    <property type="project" value="InterPro"/>
</dbReference>
<evidence type="ECO:0000259" key="12">
    <source>
        <dbReference type="PROSITE" id="PS51379"/>
    </source>
</evidence>
<dbReference type="Proteomes" id="UP000824262">
    <property type="component" value="Unassembled WGS sequence"/>
</dbReference>
<sequence length="269" mass="28162">MLNVLYAILVLGIMGAIFGALLAFAAKIFYVEQDPRIDEVRAALAGANCGGCGYAGCDAYAAAVVAGEAPPDKCGPGGKKTAEAVAAVMGLDAVAPVKYVAYVPCSGSCGTAKDFFEYEGPADCIAAMRFGNKGPKACQFSCIGLGNCVRACQFGAMSIVNGVAEVDREKCVACMACASACPKGIIQKVPYEQWVLVGCRSNDKGAQTRKVCDAGCIGCMKCQRECPHEAIKVVNNLAVIDYDKCTGCGHCAETCPRHIIHPQKIYVQE</sequence>
<feature type="binding site" evidence="10">
    <location>
        <position position="152"/>
    </location>
    <ligand>
        <name>[4Fe-4S] cluster</name>
        <dbReference type="ChEBI" id="CHEBI:49883"/>
        <label>3</label>
    </ligand>
</feature>
<feature type="binding site" evidence="10">
    <location>
        <position position="148"/>
    </location>
    <ligand>
        <name>[4Fe-4S] cluster</name>
        <dbReference type="ChEBI" id="CHEBI:49883"/>
        <label>2</label>
    </ligand>
</feature>
<keyword evidence="6 10" id="KW-0249">Electron transport</keyword>
<keyword evidence="3 10" id="KW-0479">Metal-binding</keyword>
<dbReference type="GO" id="GO:0005886">
    <property type="term" value="C:plasma membrane"/>
    <property type="evidence" value="ECO:0007669"/>
    <property type="project" value="UniProtKB-SubCell"/>
</dbReference>
<keyword evidence="11" id="KW-0812">Transmembrane</keyword>
<feature type="binding site" evidence="10">
    <location>
        <position position="171"/>
    </location>
    <ligand>
        <name>[4Fe-4S] cluster</name>
        <dbReference type="ChEBI" id="CHEBI:49883"/>
        <label>3</label>
    </ligand>
</feature>
<keyword evidence="10" id="KW-1003">Cell membrane</keyword>
<dbReference type="Gene3D" id="3.30.70.20">
    <property type="match status" value="2"/>
</dbReference>
<feature type="region of interest" description="Hydrophobic" evidence="10">
    <location>
        <begin position="1"/>
        <end position="26"/>
    </location>
</feature>
<dbReference type="InterPro" id="IPR017896">
    <property type="entry name" value="4Fe4S_Fe-S-bd"/>
</dbReference>
<feature type="domain" description="4Fe-4S" evidence="13">
    <location>
        <begin position="32"/>
        <end position="91"/>
    </location>
</feature>
<dbReference type="PROSITE" id="PS00198">
    <property type="entry name" value="4FE4S_FER_1"/>
    <property type="match status" value="2"/>
</dbReference>
<organism evidence="14 15">
    <name type="scientific">Candidatus Scatomorpha intestinavium</name>
    <dbReference type="NCBI Taxonomy" id="2840922"/>
    <lineage>
        <taxon>Bacteria</taxon>
        <taxon>Bacillati</taxon>
        <taxon>Bacillota</taxon>
        <taxon>Clostridia</taxon>
        <taxon>Eubacteriales</taxon>
        <taxon>Candidatus Scatomorpha</taxon>
    </lineage>
</organism>
<feature type="binding site" evidence="10">
    <location>
        <position position="138"/>
    </location>
    <ligand>
        <name>[4Fe-4S] cluster</name>
        <dbReference type="ChEBI" id="CHEBI:49883"/>
        <label>2</label>
    </ligand>
</feature>
<evidence type="ECO:0000256" key="7">
    <source>
        <dbReference type="ARBA" id="ARBA00023004"/>
    </source>
</evidence>
<keyword evidence="4 10" id="KW-0677">Repeat</keyword>
<evidence type="ECO:0000256" key="3">
    <source>
        <dbReference type="ARBA" id="ARBA00022723"/>
    </source>
</evidence>
<dbReference type="PROSITE" id="PS51656">
    <property type="entry name" value="4FE4S"/>
    <property type="match status" value="1"/>
</dbReference>
<reference evidence="14" key="1">
    <citation type="submission" date="2020-10" db="EMBL/GenBank/DDBJ databases">
        <authorList>
            <person name="Gilroy R."/>
        </authorList>
    </citation>
    <scope>NUCLEOTIDE SEQUENCE</scope>
    <source>
        <strain evidence="14">ChiBcolR7-354</strain>
    </source>
</reference>
<evidence type="ECO:0000256" key="10">
    <source>
        <dbReference type="HAMAP-Rule" id="MF_00463"/>
    </source>
</evidence>
<proteinExistence type="inferred from homology"/>
<comment type="similarity">
    <text evidence="10">Belongs to the 4Fe4S bacterial-type ferredoxin family. RnfB subfamily.</text>
</comment>
<dbReference type="Pfam" id="PF00037">
    <property type="entry name" value="Fer4"/>
    <property type="match status" value="1"/>
</dbReference>
<feature type="domain" description="4Fe-4S ferredoxin-type" evidence="12">
    <location>
        <begin position="162"/>
        <end position="191"/>
    </location>
</feature>
<keyword evidence="1 10" id="KW-0813">Transport</keyword>
<protein>
    <recommendedName>
        <fullName evidence="10">Ion-translocating oxidoreductase complex subunit B</fullName>
        <ecNumber evidence="10">7.-.-.-</ecNumber>
    </recommendedName>
    <alternativeName>
        <fullName evidence="10">Rnf electron transport complex subunit B</fullName>
    </alternativeName>
</protein>
<dbReference type="InterPro" id="IPR007202">
    <property type="entry name" value="4Fe-4S_dom"/>
</dbReference>
<dbReference type="PANTHER" id="PTHR43560">
    <property type="entry name" value="ION-TRANSLOCATING OXIDOREDUCTASE COMPLEX SUBUNIT B"/>
    <property type="match status" value="1"/>
</dbReference>
<dbReference type="EMBL" id="DVGA01000063">
    <property type="protein sequence ID" value="HIQ78856.1"/>
    <property type="molecule type" value="Genomic_DNA"/>
</dbReference>
<comment type="subunit">
    <text evidence="10">The complex is composed of six subunits: RnfA, RnfB, RnfC, RnfD, RnfE and RnfG.</text>
</comment>
<dbReference type="PANTHER" id="PTHR43560:SF1">
    <property type="entry name" value="ION-TRANSLOCATING OXIDOREDUCTASE COMPLEX SUBUNIT B"/>
    <property type="match status" value="1"/>
</dbReference>
<dbReference type="Pfam" id="PF12838">
    <property type="entry name" value="Fer4_7"/>
    <property type="match status" value="1"/>
</dbReference>
<evidence type="ECO:0000256" key="1">
    <source>
        <dbReference type="ARBA" id="ARBA00022448"/>
    </source>
</evidence>
<comment type="caution">
    <text evidence="14">The sequence shown here is derived from an EMBL/GenBank/DDBJ whole genome shotgun (WGS) entry which is preliminary data.</text>
</comment>
<dbReference type="InterPro" id="IPR010207">
    <property type="entry name" value="Elect_transpt_cplx_RnfB/RsxB"/>
</dbReference>
<feature type="binding site" evidence="10">
    <location>
        <position position="177"/>
    </location>
    <ligand>
        <name>[4Fe-4S] cluster</name>
        <dbReference type="ChEBI" id="CHEBI:49883"/>
        <label>3</label>
    </ligand>
</feature>
<keyword evidence="7 10" id="KW-0408">Iron</keyword>
<gene>
    <name evidence="10" type="primary">rnfB</name>
    <name evidence="14" type="ORF">IAB77_06315</name>
</gene>
<dbReference type="GO" id="GO:0046872">
    <property type="term" value="F:metal ion binding"/>
    <property type="evidence" value="ECO:0007669"/>
    <property type="project" value="UniProtKB-KW"/>
</dbReference>
<keyword evidence="2 10" id="KW-0004">4Fe-4S</keyword>
<feature type="binding site" evidence="10">
    <location>
        <position position="57"/>
    </location>
    <ligand>
        <name>[4Fe-4S] cluster</name>
        <dbReference type="ChEBI" id="CHEBI:49883"/>
        <label>1</label>
    </ligand>
</feature>
<evidence type="ECO:0000256" key="6">
    <source>
        <dbReference type="ARBA" id="ARBA00022982"/>
    </source>
</evidence>
<dbReference type="HAMAP" id="MF_00463">
    <property type="entry name" value="RsxB_RnfB"/>
    <property type="match status" value="1"/>
</dbReference>
<feature type="binding site" evidence="10">
    <location>
        <position position="52"/>
    </location>
    <ligand>
        <name>[4Fe-4S] cluster</name>
        <dbReference type="ChEBI" id="CHEBI:49883"/>
        <label>1</label>
    </ligand>
</feature>
<feature type="binding site" evidence="10">
    <location>
        <position position="142"/>
    </location>
    <ligand>
        <name>[4Fe-4S] cluster</name>
        <dbReference type="ChEBI" id="CHEBI:49883"/>
        <label>2</label>
    </ligand>
</feature>
<feature type="binding site" evidence="10">
    <location>
        <position position="74"/>
    </location>
    <ligand>
        <name>[4Fe-4S] cluster</name>
        <dbReference type="ChEBI" id="CHEBI:49883"/>
        <label>1</label>
    </ligand>
</feature>
<dbReference type="GO" id="GO:0051539">
    <property type="term" value="F:4 iron, 4 sulfur cluster binding"/>
    <property type="evidence" value="ECO:0007669"/>
    <property type="project" value="UniProtKB-UniRule"/>
</dbReference>